<dbReference type="EMBL" id="MK249187">
    <property type="protein sequence ID" value="QCQ84904.1"/>
    <property type="molecule type" value="Genomic_DNA"/>
</dbReference>
<proteinExistence type="predicted"/>
<dbReference type="InterPro" id="IPR046781">
    <property type="entry name" value="Phage_ORF5"/>
</dbReference>
<protein>
    <submittedName>
        <fullName evidence="1">Nonstructural protein</fullName>
    </submittedName>
</protein>
<dbReference type="Proteomes" id="UP000322566">
    <property type="component" value="Segment"/>
</dbReference>
<name>A0A4P8PTU8_9VIRU</name>
<evidence type="ECO:0000313" key="1">
    <source>
        <dbReference type="EMBL" id="QCQ84904.1"/>
    </source>
</evidence>
<reference evidence="1" key="1">
    <citation type="submission" date="2018-12" db="EMBL/GenBank/DDBJ databases">
        <title>Singled stranded DNA viruses identified in blackflies (Austrosimulium ungulatum) sampled in New Zealand.</title>
        <authorList>
            <person name="Kraberger S."/>
            <person name="Fontenele R.S."/>
            <person name="Schmidlin K."/>
            <person name="Walters M."/>
            <person name="Varsani A."/>
        </authorList>
    </citation>
    <scope>NUCLEOTIDE SEQUENCE [LARGE SCALE GENOMIC DNA]</scope>
    <source>
        <strain evidence="1">120</strain>
    </source>
</reference>
<dbReference type="Pfam" id="PF20577">
    <property type="entry name" value="Phage_ORF5"/>
    <property type="match status" value="1"/>
</dbReference>
<sequence length="104" mass="11715">MKLRGYSVYDRKALQYHPPFFASTDGAAVRSFSDLANDPETQVGRHPGDYTLYFVGEYDDQKGHMIPMDPIGHVIDANALIRIEQKLPFFAEAMKNNPQPEGAK</sequence>
<accession>A0A4P8PTU8</accession>
<organism evidence="1">
    <name type="scientific">Blackfly microvirus SF02</name>
    <dbReference type="NCBI Taxonomy" id="2576452"/>
    <lineage>
        <taxon>Viruses</taxon>
        <taxon>Monodnaviria</taxon>
        <taxon>Sangervirae</taxon>
        <taxon>Phixviricota</taxon>
        <taxon>Malgrandaviricetes</taxon>
        <taxon>Petitvirales</taxon>
        <taxon>Microviridae</taxon>
        <taxon>Microvirus</taxon>
    </lineage>
</organism>